<gene>
    <name evidence="9" type="ORF">TCAL_01346</name>
</gene>
<comment type="subcellular location">
    <subcellularLocation>
        <location evidence="1">Membrane</location>
        <topology evidence="1">Multi-pass membrane protein</topology>
    </subcellularLocation>
</comment>
<sequence length="466" mass="52458">MDRTPVPGEEGPFQGPLPAPALTRGQHSRSRSGSRVSFLRKSADTEGSNRGLSASPSHSFSQSDHFEDARSEPFPSMRSCGSLDDDDLDLLPPLETFFPLPTLQERASLCGSLENDLLPSTPLTEEQLRMVDSVIEEDLEGVTINRIEEDDDDGLAEAYWSGYDIRGRMMNAAEQAEDFAILMWHKLQSWKVVHFTGLPQWLQDNDFLHFGHRPPLPTSECFKSIVRIHTETGNIWTHLLGMIAFCGLSTYFLSRPLTEIQLMEKLVFLIFFAGAIVCLGLSFLYHTLCCHKEKSVNLLFAKFDYCGIAFLTMGSFVPWLYYSFYCSWKPQVIYLSIVVFLGVMAVIVGIAPATHYGVVNGWQKSLDEAALGWLILMGILYITGALLYALRIPERFFPGKVDIWFHSHQIFHCFVIAGAFVHYHGLSLMSLYRLKAGECPLEPIDKECLISTILSQPQSHFVPVVE</sequence>
<feature type="transmembrane region" description="Helical" evidence="8">
    <location>
        <begin position="305"/>
        <end position="325"/>
    </location>
</feature>
<evidence type="ECO:0000256" key="8">
    <source>
        <dbReference type="SAM" id="Phobius"/>
    </source>
</evidence>
<feature type="transmembrane region" description="Helical" evidence="8">
    <location>
        <begin position="266"/>
        <end position="285"/>
    </location>
</feature>
<dbReference type="InterPro" id="IPR004254">
    <property type="entry name" value="AdipoR/HlyIII-related"/>
</dbReference>
<organism evidence="9 10">
    <name type="scientific">Tigriopus californicus</name>
    <name type="common">Marine copepod</name>
    <dbReference type="NCBI Taxonomy" id="6832"/>
    <lineage>
        <taxon>Eukaryota</taxon>
        <taxon>Metazoa</taxon>
        <taxon>Ecdysozoa</taxon>
        <taxon>Arthropoda</taxon>
        <taxon>Crustacea</taxon>
        <taxon>Multicrustacea</taxon>
        <taxon>Hexanauplia</taxon>
        <taxon>Copepoda</taxon>
        <taxon>Harpacticoida</taxon>
        <taxon>Harpacticidae</taxon>
        <taxon>Tigriopus</taxon>
    </lineage>
</organism>
<dbReference type="GO" id="GO:0038023">
    <property type="term" value="F:signaling receptor activity"/>
    <property type="evidence" value="ECO:0007669"/>
    <property type="project" value="TreeGrafter"/>
</dbReference>
<feature type="transmembrane region" description="Helical" evidence="8">
    <location>
        <begin position="332"/>
        <end position="351"/>
    </location>
</feature>
<dbReference type="STRING" id="6832.A0A553PA42"/>
<keyword evidence="4 8" id="KW-1133">Transmembrane helix</keyword>
<feature type="binding site" evidence="6">
    <location>
        <position position="408"/>
    </location>
    <ligand>
        <name>Zn(2+)</name>
        <dbReference type="ChEBI" id="CHEBI:29105"/>
    </ligand>
</feature>
<evidence type="ECO:0000256" key="2">
    <source>
        <dbReference type="ARBA" id="ARBA00007018"/>
    </source>
</evidence>
<dbReference type="GO" id="GO:0033211">
    <property type="term" value="P:adiponectin-activated signaling pathway"/>
    <property type="evidence" value="ECO:0007669"/>
    <property type="project" value="TreeGrafter"/>
</dbReference>
<evidence type="ECO:0000256" key="4">
    <source>
        <dbReference type="ARBA" id="ARBA00022989"/>
    </source>
</evidence>
<evidence type="ECO:0000256" key="1">
    <source>
        <dbReference type="ARBA" id="ARBA00004141"/>
    </source>
</evidence>
<keyword evidence="3 8" id="KW-0812">Transmembrane</keyword>
<accession>A0A553PA42</accession>
<dbReference type="EMBL" id="VCGU01000005">
    <property type="protein sequence ID" value="TRY74551.1"/>
    <property type="molecule type" value="Genomic_DNA"/>
</dbReference>
<feature type="transmembrane region" description="Helical" evidence="8">
    <location>
        <begin position="410"/>
        <end position="432"/>
    </location>
</feature>
<evidence type="ECO:0000256" key="6">
    <source>
        <dbReference type="PIRSR" id="PIRSR604254-1"/>
    </source>
</evidence>
<evidence type="ECO:0008006" key="11">
    <source>
        <dbReference type="Google" id="ProtNLM"/>
    </source>
</evidence>
<evidence type="ECO:0000256" key="5">
    <source>
        <dbReference type="ARBA" id="ARBA00023136"/>
    </source>
</evidence>
<dbReference type="AlphaFoldDB" id="A0A553PA42"/>
<feature type="transmembrane region" description="Helical" evidence="8">
    <location>
        <begin position="371"/>
        <end position="390"/>
    </location>
</feature>
<comment type="similarity">
    <text evidence="2">Belongs to the ADIPOR family.</text>
</comment>
<evidence type="ECO:0000256" key="3">
    <source>
        <dbReference type="ARBA" id="ARBA00022692"/>
    </source>
</evidence>
<feature type="binding site" evidence="6">
    <location>
        <position position="286"/>
    </location>
    <ligand>
        <name>Zn(2+)</name>
        <dbReference type="ChEBI" id="CHEBI:29105"/>
    </ligand>
</feature>
<feature type="binding site" evidence="6">
    <location>
        <position position="412"/>
    </location>
    <ligand>
        <name>Zn(2+)</name>
        <dbReference type="ChEBI" id="CHEBI:29105"/>
    </ligand>
</feature>
<dbReference type="Pfam" id="PF03006">
    <property type="entry name" value="HlyIII"/>
    <property type="match status" value="1"/>
</dbReference>
<evidence type="ECO:0000256" key="7">
    <source>
        <dbReference type="SAM" id="MobiDB-lite"/>
    </source>
</evidence>
<feature type="transmembrane region" description="Helical" evidence="8">
    <location>
        <begin position="235"/>
        <end position="254"/>
    </location>
</feature>
<evidence type="ECO:0000313" key="10">
    <source>
        <dbReference type="Proteomes" id="UP000318571"/>
    </source>
</evidence>
<comment type="caution">
    <text evidence="9">The sequence shown here is derived from an EMBL/GenBank/DDBJ whole genome shotgun (WGS) entry which is preliminary data.</text>
</comment>
<evidence type="ECO:0000313" key="9">
    <source>
        <dbReference type="EMBL" id="TRY74551.1"/>
    </source>
</evidence>
<name>A0A553PA42_TIGCA</name>
<feature type="compositionally biased region" description="Polar residues" evidence="7">
    <location>
        <begin position="45"/>
        <end position="63"/>
    </location>
</feature>
<dbReference type="GO" id="GO:0046872">
    <property type="term" value="F:metal ion binding"/>
    <property type="evidence" value="ECO:0007669"/>
    <property type="project" value="UniProtKB-KW"/>
</dbReference>
<dbReference type="GO" id="GO:0005886">
    <property type="term" value="C:plasma membrane"/>
    <property type="evidence" value="ECO:0007669"/>
    <property type="project" value="TreeGrafter"/>
</dbReference>
<protein>
    <recommendedName>
        <fullName evidence="11">Adiponectin receptor</fullName>
    </recommendedName>
</protein>
<dbReference type="PANTHER" id="PTHR20855">
    <property type="entry name" value="ADIPOR/PROGESTIN RECEPTOR-RELATED"/>
    <property type="match status" value="1"/>
</dbReference>
<dbReference type="Proteomes" id="UP000318571">
    <property type="component" value="Chromosome 2"/>
</dbReference>
<keyword evidence="5 8" id="KW-0472">Membrane</keyword>
<dbReference type="PANTHER" id="PTHR20855:SF52">
    <property type="entry name" value="ADIPONECTIN RECEPTOR PROTEIN"/>
    <property type="match status" value="1"/>
</dbReference>
<feature type="region of interest" description="Disordered" evidence="7">
    <location>
        <begin position="1"/>
        <end position="81"/>
    </location>
</feature>
<keyword evidence="6" id="KW-0479">Metal-binding</keyword>
<reference evidence="9 10" key="1">
    <citation type="journal article" date="2018" name="Nat. Ecol. Evol.">
        <title>Genomic signatures of mitonuclear coevolution across populations of Tigriopus californicus.</title>
        <authorList>
            <person name="Barreto F.S."/>
            <person name="Watson E.T."/>
            <person name="Lima T.G."/>
            <person name="Willett C.S."/>
            <person name="Edmands S."/>
            <person name="Li W."/>
            <person name="Burton R.S."/>
        </authorList>
    </citation>
    <scope>NUCLEOTIDE SEQUENCE [LARGE SCALE GENOMIC DNA]</scope>
    <source>
        <strain evidence="9 10">San Diego</strain>
    </source>
</reference>
<keyword evidence="6" id="KW-0862">Zinc</keyword>
<keyword evidence="10" id="KW-1185">Reference proteome</keyword>
<proteinExistence type="inferred from homology"/>